<comment type="caution">
    <text evidence="1">The sequence shown here is derived from an EMBL/GenBank/DDBJ whole genome shotgun (WGS) entry which is preliminary data.</text>
</comment>
<evidence type="ECO:0008006" key="3">
    <source>
        <dbReference type="Google" id="ProtNLM"/>
    </source>
</evidence>
<dbReference type="RefSeq" id="WP_070362937.1">
    <property type="nucleotide sequence ID" value="NZ_JAEUWV010000002.1"/>
</dbReference>
<sequence>MATEHNHASEADCRGMHQLLCELFQPDTPPERVAAIRKELASCPDCLRQLESEEAIRGLVRDCCGQAHAPRVLRERIITSISYTEVRIQRR</sequence>
<dbReference type="EMBL" id="JAEUWV010000002">
    <property type="protein sequence ID" value="MCO6393727.1"/>
    <property type="molecule type" value="Genomic_DNA"/>
</dbReference>
<gene>
    <name evidence="1" type="ORF">JMN37_01830</name>
</gene>
<dbReference type="AlphaFoldDB" id="A0AAW5HS14"/>
<evidence type="ECO:0000313" key="2">
    <source>
        <dbReference type="Proteomes" id="UP001205920"/>
    </source>
</evidence>
<dbReference type="Proteomes" id="UP001205920">
    <property type="component" value="Unassembled WGS sequence"/>
</dbReference>
<reference evidence="1 2" key="1">
    <citation type="submission" date="2021-01" db="EMBL/GenBank/DDBJ databases">
        <title>Identification and Characterization of Corynebacterium sp.</title>
        <authorList>
            <person name="Luo Q."/>
            <person name="Qu P."/>
            <person name="Chen Q."/>
        </authorList>
    </citation>
    <scope>NUCLEOTIDE SEQUENCE [LARGE SCALE GENOMIC DNA]</scope>
    <source>
        <strain evidence="1 2">MC-18</strain>
    </source>
</reference>
<evidence type="ECO:0000313" key="1">
    <source>
        <dbReference type="EMBL" id="MCO6393727.1"/>
    </source>
</evidence>
<protein>
    <recommendedName>
        <fullName evidence="3">Mycothiol system anti-sigma-R factor</fullName>
    </recommendedName>
</protein>
<accession>A0AAW5HS14</accession>
<keyword evidence="2" id="KW-1185">Reference proteome</keyword>
<name>A0AAW5HS14_9CORY</name>
<organism evidence="1 2">
    <name type="scientific">Corynebacterium lipophilum</name>
    <dbReference type="NCBI Taxonomy" id="2804918"/>
    <lineage>
        <taxon>Bacteria</taxon>
        <taxon>Bacillati</taxon>
        <taxon>Actinomycetota</taxon>
        <taxon>Actinomycetes</taxon>
        <taxon>Mycobacteriales</taxon>
        <taxon>Corynebacteriaceae</taxon>
        <taxon>Corynebacterium</taxon>
    </lineage>
</organism>
<proteinExistence type="predicted"/>